<evidence type="ECO:0000256" key="1">
    <source>
        <dbReference type="ARBA" id="ARBA00001913"/>
    </source>
</evidence>
<reference evidence="7 8" key="1">
    <citation type="submission" date="2024-03" db="EMBL/GenBank/DDBJ databases">
        <title>Flavobacterium soyae.</title>
        <authorList>
            <person name="Zheng W."/>
        </authorList>
    </citation>
    <scope>NUCLEOTIDE SEQUENCE [LARGE SCALE GENOMIC DNA]</scope>
    <source>
        <strain evidence="7 8">55</strain>
    </source>
</reference>
<dbReference type="Pfam" id="PF10566">
    <property type="entry name" value="Glyco_hydro_97"/>
    <property type="match status" value="1"/>
</dbReference>
<dbReference type="InterPro" id="IPR029483">
    <property type="entry name" value="GH97_C"/>
</dbReference>
<dbReference type="PANTHER" id="PTHR35803:SF3">
    <property type="entry name" value="ALPHA-GLUCOSIDASE"/>
    <property type="match status" value="1"/>
</dbReference>
<feature type="domain" description="Glycosyl-hydrolase 97 C-terminal oligomerisation" evidence="6">
    <location>
        <begin position="540"/>
        <end position="635"/>
    </location>
</feature>
<dbReference type="SUPFAM" id="SSF51445">
    <property type="entry name" value="(Trans)glycosidases"/>
    <property type="match status" value="1"/>
</dbReference>
<dbReference type="InterPro" id="IPR029486">
    <property type="entry name" value="GH97_N"/>
</dbReference>
<feature type="domain" description="Glycosyl-hydrolase 97 catalytic" evidence="4">
    <location>
        <begin position="317"/>
        <end position="459"/>
    </location>
</feature>
<evidence type="ECO:0000256" key="2">
    <source>
        <dbReference type="ARBA" id="ARBA00011245"/>
    </source>
</evidence>
<comment type="cofactor">
    <cofactor evidence="1">
        <name>Ca(2+)</name>
        <dbReference type="ChEBI" id="CHEBI:29108"/>
    </cofactor>
</comment>
<evidence type="ECO:0000259" key="6">
    <source>
        <dbReference type="Pfam" id="PF14509"/>
    </source>
</evidence>
<proteinExistence type="predicted"/>
<dbReference type="Proteomes" id="UP001623852">
    <property type="component" value="Chromosome"/>
</dbReference>
<keyword evidence="8" id="KW-1185">Reference proteome</keyword>
<dbReference type="EMBL" id="CP150845">
    <property type="protein sequence ID" value="WYZ19203.1"/>
    <property type="molecule type" value="Genomic_DNA"/>
</dbReference>
<dbReference type="InterPro" id="IPR019563">
    <property type="entry name" value="GH97_catalytic"/>
</dbReference>
<dbReference type="Pfam" id="PF14509">
    <property type="entry name" value="GH97_C"/>
    <property type="match status" value="1"/>
</dbReference>
<evidence type="ECO:0000259" key="4">
    <source>
        <dbReference type="Pfam" id="PF10566"/>
    </source>
</evidence>
<accession>A0ABZ2UCM8</accession>
<keyword evidence="7" id="KW-0378">Hydrolase</keyword>
<sequence>MYKISKPLVQSVLIVISLFVTSGYSQTVNFKTVLEKKLFSPDNNYEFVLEQKQNSSGKSIFSYRLNFKNKTVLLDSGLDIKLDNSASEWALAIKNTPSGDWMDELILKESKSKSIDSSWTPLYGERKIIKEKYNEIILTFEQKVSSNYKMDLQIRLYDEGLAMRYYFHDNPTGIYYKITQENTEFTFPDNTMAWFEPWAQGPFTLKPLKDWTGQSVRPLTLELENGLYACLAEANMVDYVKMNFDLSKTKKNTLKTVLYESVDKVPYFGTPWRVVMAGETPGELIENNDLLLNLNEPSRIKNTSWIKPGKIVRDLSLTEKGAKAWIDFAAAHNLQYVLFDWKWYGPAFTFDSDASKAAIDLDLPEVIRYGKEKGIGIWLYVNQQALLKQDAQIFPIYKKWGIAGIKYGFVEVGSHRWTTWLHESIQRVADNELMVNIHDEFRLTGEQRTWPNVLTVEGIRGNEEMPDADHNTTLPFTRGIAGAGDYTVCYYTPRIKTTHAHQLALSVVMYSPLQTLFWYDTAANYNGEPEIEFFDKVPTVWDDTKILNGEIGKYITTARKSGNEWFIGSITNNDARTLELNFDFLEGNKKYKARVYSDDEKVKTKTQVALKDIVIKKGSKLKLNLKASGGAAIWISEIKN</sequence>
<dbReference type="GO" id="GO:0016787">
    <property type="term" value="F:hydrolase activity"/>
    <property type="evidence" value="ECO:0007669"/>
    <property type="project" value="UniProtKB-KW"/>
</dbReference>
<dbReference type="RefSeq" id="WP_406843912.1">
    <property type="nucleotide sequence ID" value="NZ_CP150845.1"/>
</dbReference>
<evidence type="ECO:0000259" key="5">
    <source>
        <dbReference type="Pfam" id="PF14508"/>
    </source>
</evidence>
<evidence type="ECO:0000256" key="3">
    <source>
        <dbReference type="ARBA" id="ARBA00022837"/>
    </source>
</evidence>
<organism evidence="7 8">
    <name type="scientific">Flavobacterium soyae</name>
    <dbReference type="NCBI Taxonomy" id="2903098"/>
    <lineage>
        <taxon>Bacteria</taxon>
        <taxon>Pseudomonadati</taxon>
        <taxon>Bacteroidota</taxon>
        <taxon>Flavobacteriia</taxon>
        <taxon>Flavobacteriales</taxon>
        <taxon>Flavobacteriaceae</taxon>
        <taxon>Flavobacterium</taxon>
    </lineage>
</organism>
<dbReference type="Pfam" id="PF14508">
    <property type="entry name" value="GH97_N"/>
    <property type="match status" value="1"/>
</dbReference>
<evidence type="ECO:0000313" key="7">
    <source>
        <dbReference type="EMBL" id="WYZ19203.1"/>
    </source>
</evidence>
<dbReference type="InterPro" id="IPR014718">
    <property type="entry name" value="GH-type_carb-bd"/>
</dbReference>
<name>A0ABZ2UCM8_9FLAO</name>
<dbReference type="InterPro" id="IPR052720">
    <property type="entry name" value="Glycosyl_hydrolase_97"/>
</dbReference>
<dbReference type="PANTHER" id="PTHR35803">
    <property type="entry name" value="GLUCAN 1,4-ALPHA-GLUCOSIDASE SUSB-RELATED"/>
    <property type="match status" value="1"/>
</dbReference>
<dbReference type="Gene3D" id="3.20.20.70">
    <property type="entry name" value="Aldolase class I"/>
    <property type="match status" value="1"/>
</dbReference>
<evidence type="ECO:0000313" key="8">
    <source>
        <dbReference type="Proteomes" id="UP001623852"/>
    </source>
</evidence>
<dbReference type="InterPro" id="IPR017853">
    <property type="entry name" value="GH"/>
</dbReference>
<dbReference type="Gene3D" id="2.70.98.10">
    <property type="match status" value="1"/>
</dbReference>
<comment type="subunit">
    <text evidence="2">Monomer.</text>
</comment>
<keyword evidence="3" id="KW-0106">Calcium</keyword>
<dbReference type="InterPro" id="IPR013785">
    <property type="entry name" value="Aldolase_TIM"/>
</dbReference>
<gene>
    <name evidence="7" type="ORF">AABD74_18785</name>
</gene>
<protein>
    <submittedName>
        <fullName evidence="7">Glycoside hydrolase family 97 N-terminal domain-containing protein</fullName>
    </submittedName>
</protein>
<feature type="domain" description="Glycosyl-hydrolase 97 N-terminal" evidence="5">
    <location>
        <begin position="39"/>
        <end position="297"/>
    </location>
</feature>